<dbReference type="STRING" id="1121393.SAMN02745216_04518"/>
<evidence type="ECO:0000259" key="1">
    <source>
        <dbReference type="Pfam" id="PF13649"/>
    </source>
</evidence>
<evidence type="ECO:0000313" key="2">
    <source>
        <dbReference type="EMBL" id="SHL04012.1"/>
    </source>
</evidence>
<gene>
    <name evidence="2" type="ORF">SAMN02745216_04518</name>
</gene>
<dbReference type="Pfam" id="PF13649">
    <property type="entry name" value="Methyltransf_25"/>
    <property type="match status" value="1"/>
</dbReference>
<dbReference type="InterPro" id="IPR041698">
    <property type="entry name" value="Methyltransf_25"/>
</dbReference>
<dbReference type="CDD" id="cd02440">
    <property type="entry name" value="AdoMet_MTases"/>
    <property type="match status" value="1"/>
</dbReference>
<keyword evidence="2" id="KW-0808">Transferase</keyword>
<dbReference type="RefSeq" id="WP_073478509.1">
    <property type="nucleotide sequence ID" value="NZ_FQZU01000042.1"/>
</dbReference>
<dbReference type="Proteomes" id="UP000183994">
    <property type="component" value="Unassembled WGS sequence"/>
</dbReference>
<dbReference type="PANTHER" id="PTHR43667">
    <property type="entry name" value="CYCLOPROPANE-FATTY-ACYL-PHOSPHOLIPID SYNTHASE"/>
    <property type="match status" value="1"/>
</dbReference>
<dbReference type="Gene3D" id="3.40.50.150">
    <property type="entry name" value="Vaccinia Virus protein VP39"/>
    <property type="match status" value="1"/>
</dbReference>
<dbReference type="InterPro" id="IPR050723">
    <property type="entry name" value="CFA/CMAS"/>
</dbReference>
<proteinExistence type="predicted"/>
<accession>A0A1M6XDI9</accession>
<name>A0A1M6XDI9_9BACT</name>
<dbReference type="GO" id="GO:0032259">
    <property type="term" value="P:methylation"/>
    <property type="evidence" value="ECO:0007669"/>
    <property type="project" value="UniProtKB-KW"/>
</dbReference>
<keyword evidence="3" id="KW-1185">Reference proteome</keyword>
<protein>
    <submittedName>
        <fullName evidence="2">Methyltransferase domain-containing protein</fullName>
    </submittedName>
</protein>
<reference evidence="3" key="1">
    <citation type="submission" date="2016-11" db="EMBL/GenBank/DDBJ databases">
        <authorList>
            <person name="Varghese N."/>
            <person name="Submissions S."/>
        </authorList>
    </citation>
    <scope>NUCLEOTIDE SEQUENCE [LARGE SCALE GENOMIC DNA]</scope>
    <source>
        <strain evidence="3">DSM 16219</strain>
    </source>
</reference>
<evidence type="ECO:0000313" key="3">
    <source>
        <dbReference type="Proteomes" id="UP000183994"/>
    </source>
</evidence>
<keyword evidence="2" id="KW-0489">Methyltransferase</keyword>
<feature type="domain" description="Methyltransferase" evidence="1">
    <location>
        <begin position="68"/>
        <end position="159"/>
    </location>
</feature>
<organism evidence="2 3">
    <name type="scientific">Desulfatibacillum alkenivorans DSM 16219</name>
    <dbReference type="NCBI Taxonomy" id="1121393"/>
    <lineage>
        <taxon>Bacteria</taxon>
        <taxon>Pseudomonadati</taxon>
        <taxon>Thermodesulfobacteriota</taxon>
        <taxon>Desulfobacteria</taxon>
        <taxon>Desulfobacterales</taxon>
        <taxon>Desulfatibacillaceae</taxon>
        <taxon>Desulfatibacillum</taxon>
    </lineage>
</organism>
<dbReference type="EMBL" id="FQZU01000042">
    <property type="protein sequence ID" value="SHL04012.1"/>
    <property type="molecule type" value="Genomic_DNA"/>
</dbReference>
<dbReference type="SUPFAM" id="SSF53335">
    <property type="entry name" value="S-adenosyl-L-methionine-dependent methyltransferases"/>
    <property type="match status" value="1"/>
</dbReference>
<dbReference type="InterPro" id="IPR029063">
    <property type="entry name" value="SAM-dependent_MTases_sf"/>
</dbReference>
<dbReference type="PANTHER" id="PTHR43667:SF2">
    <property type="entry name" value="FATTY ACID C-METHYL TRANSFERASE"/>
    <property type="match status" value="1"/>
</dbReference>
<dbReference type="GO" id="GO:0008168">
    <property type="term" value="F:methyltransferase activity"/>
    <property type="evidence" value="ECO:0007669"/>
    <property type="project" value="UniProtKB-KW"/>
</dbReference>
<sequence>MTTNVSDWNQVWMEQMAKHKASDGGRDCVAFWSKASTAKIYENSAKATQGPRIVQMLEDLTAAKCLRILDIGAGPGILAVPLAKQAELVTAVEPAAGMIHRLKEIIQAQNISNLSIVEKRWEDVDLESDLQGPYDAVVCSFALGMDDLRAALKKMAAVCSNTVYLYWFAEDVSWNKHYKKLYPLLHGREFSSMPDSCVLMNVIKQMGYAPEATPFSYESNSAFSGLEEAVDFYRVRYNVKTEEQEDILRNYLDKILRTEDEKRILDIRAECLAVRFSVLN</sequence>
<dbReference type="AlphaFoldDB" id="A0A1M6XDI9"/>